<dbReference type="RefSeq" id="WP_068216127.1">
    <property type="nucleotide sequence ID" value="NZ_CP139724.1"/>
</dbReference>
<evidence type="ECO:0000259" key="6">
    <source>
        <dbReference type="Pfam" id="PF08281"/>
    </source>
</evidence>
<dbReference type="InterPro" id="IPR007627">
    <property type="entry name" value="RNA_pol_sigma70_r2"/>
</dbReference>
<reference evidence="7 8" key="1">
    <citation type="submission" date="2016-01" db="EMBL/GenBank/DDBJ databases">
        <title>Genome sequencing of Roseivirga spongicola UST030701-084.</title>
        <authorList>
            <person name="Selvaratnam C."/>
            <person name="Thevarajoo S."/>
            <person name="Goh K.M."/>
            <person name="Ee R."/>
            <person name="Chan K.-G."/>
            <person name="Chong C.S."/>
        </authorList>
    </citation>
    <scope>NUCLEOTIDE SEQUENCE [LARGE SCALE GENOMIC DNA]</scope>
    <source>
        <strain evidence="7 8">UST030701-084</strain>
    </source>
</reference>
<dbReference type="Pfam" id="PF08281">
    <property type="entry name" value="Sigma70_r4_2"/>
    <property type="match status" value="1"/>
</dbReference>
<dbReference type="GO" id="GO:0016987">
    <property type="term" value="F:sigma factor activity"/>
    <property type="evidence" value="ECO:0007669"/>
    <property type="project" value="UniProtKB-KW"/>
</dbReference>
<dbReference type="InterPro" id="IPR013324">
    <property type="entry name" value="RNA_pol_sigma_r3/r4-like"/>
</dbReference>
<evidence type="ECO:0000256" key="3">
    <source>
        <dbReference type="ARBA" id="ARBA00023082"/>
    </source>
</evidence>
<dbReference type="Proteomes" id="UP000075606">
    <property type="component" value="Unassembled WGS sequence"/>
</dbReference>
<dbReference type="InterPro" id="IPR039425">
    <property type="entry name" value="RNA_pol_sigma-70-like"/>
</dbReference>
<dbReference type="InterPro" id="IPR014327">
    <property type="entry name" value="RNA_pol_sigma70_bacteroid"/>
</dbReference>
<dbReference type="NCBIfam" id="TIGR02985">
    <property type="entry name" value="Sig70_bacteroi1"/>
    <property type="match status" value="1"/>
</dbReference>
<evidence type="ECO:0000313" key="7">
    <source>
        <dbReference type="EMBL" id="KYG77606.1"/>
    </source>
</evidence>
<keyword evidence="4" id="KW-0804">Transcription</keyword>
<keyword evidence="2" id="KW-0805">Transcription regulation</keyword>
<evidence type="ECO:0000259" key="5">
    <source>
        <dbReference type="Pfam" id="PF04542"/>
    </source>
</evidence>
<sequence length="190" mass="22677">MVIDEVQLLKAFAKGDKKAFEKLFKEYYDPACRYVIRIIRDQDTTEEIVQATFVNLWEKREMIRSDISFRSYLFRAAYNTALNYIKHRKVVARHVASKQDRIEEVRRNFVSHQPDFELQKRIKNAVEELPPQCQRVFRLSREEGLKYHEIADELGISKKTVEVHMGKALKMLRESLGDYLTIFLPLIFFW</sequence>
<dbReference type="EMBL" id="LRPC01000001">
    <property type="protein sequence ID" value="KYG77606.1"/>
    <property type="molecule type" value="Genomic_DNA"/>
</dbReference>
<evidence type="ECO:0000256" key="2">
    <source>
        <dbReference type="ARBA" id="ARBA00023015"/>
    </source>
</evidence>
<evidence type="ECO:0000313" key="8">
    <source>
        <dbReference type="Proteomes" id="UP000075606"/>
    </source>
</evidence>
<keyword evidence="3" id="KW-0731">Sigma factor</keyword>
<dbReference type="Gene3D" id="1.10.1740.10">
    <property type="match status" value="1"/>
</dbReference>
<dbReference type="PANTHER" id="PTHR43133:SF46">
    <property type="entry name" value="RNA POLYMERASE SIGMA-70 FACTOR ECF SUBFAMILY"/>
    <property type="match status" value="1"/>
</dbReference>
<feature type="domain" description="RNA polymerase sigma-70 region 2" evidence="5">
    <location>
        <begin position="23"/>
        <end position="89"/>
    </location>
</feature>
<dbReference type="STRING" id="333140.AWW68_02205"/>
<dbReference type="InterPro" id="IPR036388">
    <property type="entry name" value="WH-like_DNA-bd_sf"/>
</dbReference>
<dbReference type="PANTHER" id="PTHR43133">
    <property type="entry name" value="RNA POLYMERASE ECF-TYPE SIGMA FACTO"/>
    <property type="match status" value="1"/>
</dbReference>
<evidence type="ECO:0000256" key="4">
    <source>
        <dbReference type="ARBA" id="ARBA00023163"/>
    </source>
</evidence>
<proteinExistence type="inferred from homology"/>
<dbReference type="GO" id="GO:0006352">
    <property type="term" value="P:DNA-templated transcription initiation"/>
    <property type="evidence" value="ECO:0007669"/>
    <property type="project" value="InterPro"/>
</dbReference>
<name>A0A150XG08_9BACT</name>
<dbReference type="Gene3D" id="1.10.10.10">
    <property type="entry name" value="Winged helix-like DNA-binding domain superfamily/Winged helix DNA-binding domain"/>
    <property type="match status" value="1"/>
</dbReference>
<dbReference type="InterPro" id="IPR014284">
    <property type="entry name" value="RNA_pol_sigma-70_dom"/>
</dbReference>
<dbReference type="InterPro" id="IPR013249">
    <property type="entry name" value="RNA_pol_sigma70_r4_t2"/>
</dbReference>
<dbReference type="CDD" id="cd06171">
    <property type="entry name" value="Sigma70_r4"/>
    <property type="match status" value="1"/>
</dbReference>
<feature type="domain" description="RNA polymerase sigma factor 70 region 4 type 2" evidence="6">
    <location>
        <begin position="121"/>
        <end position="172"/>
    </location>
</feature>
<dbReference type="GO" id="GO:0003677">
    <property type="term" value="F:DNA binding"/>
    <property type="evidence" value="ECO:0007669"/>
    <property type="project" value="InterPro"/>
</dbReference>
<dbReference type="NCBIfam" id="TIGR02937">
    <property type="entry name" value="sigma70-ECF"/>
    <property type="match status" value="1"/>
</dbReference>
<dbReference type="Pfam" id="PF04542">
    <property type="entry name" value="Sigma70_r2"/>
    <property type="match status" value="1"/>
</dbReference>
<dbReference type="AlphaFoldDB" id="A0A150XG08"/>
<dbReference type="SUPFAM" id="SSF88946">
    <property type="entry name" value="Sigma2 domain of RNA polymerase sigma factors"/>
    <property type="match status" value="1"/>
</dbReference>
<dbReference type="OrthoDB" id="1524077at2"/>
<keyword evidence="8" id="KW-1185">Reference proteome</keyword>
<protein>
    <recommendedName>
        <fullName evidence="9">HTH luxR-type domain-containing protein</fullName>
    </recommendedName>
</protein>
<comment type="similarity">
    <text evidence="1">Belongs to the sigma-70 factor family. ECF subfamily.</text>
</comment>
<organism evidence="7 8">
    <name type="scientific">Roseivirga spongicola</name>
    <dbReference type="NCBI Taxonomy" id="333140"/>
    <lineage>
        <taxon>Bacteria</taxon>
        <taxon>Pseudomonadati</taxon>
        <taxon>Bacteroidota</taxon>
        <taxon>Cytophagia</taxon>
        <taxon>Cytophagales</taxon>
        <taxon>Roseivirgaceae</taxon>
        <taxon>Roseivirga</taxon>
    </lineage>
</organism>
<dbReference type="SUPFAM" id="SSF88659">
    <property type="entry name" value="Sigma3 and sigma4 domains of RNA polymerase sigma factors"/>
    <property type="match status" value="1"/>
</dbReference>
<gene>
    <name evidence="7" type="ORF">AWW68_02205</name>
</gene>
<accession>A0A150XG08</accession>
<dbReference type="InterPro" id="IPR013325">
    <property type="entry name" value="RNA_pol_sigma_r2"/>
</dbReference>
<evidence type="ECO:0008006" key="9">
    <source>
        <dbReference type="Google" id="ProtNLM"/>
    </source>
</evidence>
<comment type="caution">
    <text evidence="7">The sequence shown here is derived from an EMBL/GenBank/DDBJ whole genome shotgun (WGS) entry which is preliminary data.</text>
</comment>
<evidence type="ECO:0000256" key="1">
    <source>
        <dbReference type="ARBA" id="ARBA00010641"/>
    </source>
</evidence>